<name>A0AC34QHF5_9BILA</name>
<protein>
    <submittedName>
        <fullName evidence="2">Uncharacterized protein</fullName>
    </submittedName>
</protein>
<sequence length="85" mass="9624">MFSRMFIIFIAFALFVGLMAESVALQDEPKRASPVLSRYGRAVLSRYGKRAATVEEPETPSEEFVLCRYLFGNGAVQCLPYIIRQ</sequence>
<proteinExistence type="predicted"/>
<evidence type="ECO:0000313" key="1">
    <source>
        <dbReference type="Proteomes" id="UP000887576"/>
    </source>
</evidence>
<dbReference type="WBParaSite" id="JU765_v2.g16299.t1">
    <property type="protein sequence ID" value="JU765_v2.g16299.t1"/>
    <property type="gene ID" value="JU765_v2.g16299"/>
</dbReference>
<accession>A0AC34QHF5</accession>
<organism evidence="1 2">
    <name type="scientific">Panagrolaimus sp. JU765</name>
    <dbReference type="NCBI Taxonomy" id="591449"/>
    <lineage>
        <taxon>Eukaryota</taxon>
        <taxon>Metazoa</taxon>
        <taxon>Ecdysozoa</taxon>
        <taxon>Nematoda</taxon>
        <taxon>Chromadorea</taxon>
        <taxon>Rhabditida</taxon>
        <taxon>Tylenchina</taxon>
        <taxon>Panagrolaimomorpha</taxon>
        <taxon>Panagrolaimoidea</taxon>
        <taxon>Panagrolaimidae</taxon>
        <taxon>Panagrolaimus</taxon>
    </lineage>
</organism>
<evidence type="ECO:0000313" key="2">
    <source>
        <dbReference type="WBParaSite" id="JU765_v2.g16299.t1"/>
    </source>
</evidence>
<reference evidence="2" key="1">
    <citation type="submission" date="2022-11" db="UniProtKB">
        <authorList>
            <consortium name="WormBaseParasite"/>
        </authorList>
    </citation>
    <scope>IDENTIFICATION</scope>
</reference>
<dbReference type="Proteomes" id="UP000887576">
    <property type="component" value="Unplaced"/>
</dbReference>